<feature type="non-terminal residue" evidence="4">
    <location>
        <position position="109"/>
    </location>
</feature>
<name>A0AAV2RVZ5_MEGNR</name>
<keyword evidence="5" id="KW-1185">Reference proteome</keyword>
<evidence type="ECO:0000256" key="2">
    <source>
        <dbReference type="ARBA" id="ARBA00024195"/>
    </source>
</evidence>
<dbReference type="AlphaFoldDB" id="A0AAV2RVZ5"/>
<comment type="similarity">
    <text evidence="2">Belongs to the peptidase S1 family. CLIP subfamily.</text>
</comment>
<dbReference type="InterPro" id="IPR001254">
    <property type="entry name" value="Trypsin_dom"/>
</dbReference>
<dbReference type="Pfam" id="PF00089">
    <property type="entry name" value="Trypsin"/>
    <property type="match status" value="1"/>
</dbReference>
<dbReference type="SUPFAM" id="SSF50494">
    <property type="entry name" value="Trypsin-like serine proteases"/>
    <property type="match status" value="1"/>
</dbReference>
<sequence>MSAASYIHKNVNTYVIAGPFSFTLESANVRNRIRNHLQSLHQAVNYDFSLLELAIPLNLPTVAPNIRPVCLPTNSNPAQHDRVSAIVTGWGAFSPGGPYPNALQEIKIH</sequence>
<keyword evidence="1" id="KW-1015">Disulfide bond</keyword>
<dbReference type="EMBL" id="CAXKWB010032226">
    <property type="protein sequence ID" value="CAL4140791.1"/>
    <property type="molecule type" value="Genomic_DNA"/>
</dbReference>
<reference evidence="4 5" key="1">
    <citation type="submission" date="2024-05" db="EMBL/GenBank/DDBJ databases">
        <authorList>
            <person name="Wallberg A."/>
        </authorList>
    </citation>
    <scope>NUCLEOTIDE SEQUENCE [LARGE SCALE GENOMIC DNA]</scope>
</reference>
<evidence type="ECO:0000313" key="4">
    <source>
        <dbReference type="EMBL" id="CAL4140791.1"/>
    </source>
</evidence>
<dbReference type="GO" id="GO:0004252">
    <property type="term" value="F:serine-type endopeptidase activity"/>
    <property type="evidence" value="ECO:0007669"/>
    <property type="project" value="InterPro"/>
</dbReference>
<gene>
    <name evidence="4" type="ORF">MNOR_LOCUS28739</name>
</gene>
<dbReference type="Proteomes" id="UP001497623">
    <property type="component" value="Unassembled WGS sequence"/>
</dbReference>
<dbReference type="InterPro" id="IPR051487">
    <property type="entry name" value="Ser/Thr_Proteases_Immune/Dev"/>
</dbReference>
<dbReference type="GO" id="GO:0006508">
    <property type="term" value="P:proteolysis"/>
    <property type="evidence" value="ECO:0007669"/>
    <property type="project" value="InterPro"/>
</dbReference>
<comment type="caution">
    <text evidence="4">The sequence shown here is derived from an EMBL/GenBank/DDBJ whole genome shotgun (WGS) entry which is preliminary data.</text>
</comment>
<protein>
    <recommendedName>
        <fullName evidence="3">Peptidase S1 domain-containing protein</fullName>
    </recommendedName>
</protein>
<dbReference type="InterPro" id="IPR043504">
    <property type="entry name" value="Peptidase_S1_PA_chymotrypsin"/>
</dbReference>
<dbReference type="InterPro" id="IPR009003">
    <property type="entry name" value="Peptidase_S1_PA"/>
</dbReference>
<feature type="domain" description="Peptidase S1" evidence="3">
    <location>
        <begin position="31"/>
        <end position="108"/>
    </location>
</feature>
<dbReference type="Gene3D" id="2.40.10.10">
    <property type="entry name" value="Trypsin-like serine proteases"/>
    <property type="match status" value="1"/>
</dbReference>
<accession>A0AAV2RVZ5</accession>
<evidence type="ECO:0000259" key="3">
    <source>
        <dbReference type="Pfam" id="PF00089"/>
    </source>
</evidence>
<organism evidence="4 5">
    <name type="scientific">Meganyctiphanes norvegica</name>
    <name type="common">Northern krill</name>
    <name type="synonym">Thysanopoda norvegica</name>
    <dbReference type="NCBI Taxonomy" id="48144"/>
    <lineage>
        <taxon>Eukaryota</taxon>
        <taxon>Metazoa</taxon>
        <taxon>Ecdysozoa</taxon>
        <taxon>Arthropoda</taxon>
        <taxon>Crustacea</taxon>
        <taxon>Multicrustacea</taxon>
        <taxon>Malacostraca</taxon>
        <taxon>Eumalacostraca</taxon>
        <taxon>Eucarida</taxon>
        <taxon>Euphausiacea</taxon>
        <taxon>Euphausiidae</taxon>
        <taxon>Meganyctiphanes</taxon>
    </lineage>
</organism>
<proteinExistence type="inferred from homology"/>
<evidence type="ECO:0000313" key="5">
    <source>
        <dbReference type="Proteomes" id="UP001497623"/>
    </source>
</evidence>
<dbReference type="PANTHER" id="PTHR24256">
    <property type="entry name" value="TRYPTASE-RELATED"/>
    <property type="match status" value="1"/>
</dbReference>
<evidence type="ECO:0000256" key="1">
    <source>
        <dbReference type="ARBA" id="ARBA00023157"/>
    </source>
</evidence>